<dbReference type="AlphaFoldDB" id="A0A6I1AUG5"/>
<sequence length="986" mass="115028">MRNTIIEQAIDNYSGSNRFAKGYNGYLQYKQLIDNPEHISDEYHGELLHECLNKANNTIKSSWNKVFGNTIPYKNIFLGDIEDLENYRRGVFFSGSGLRLNVSNSKDNKQSYICYSKGEKHFKLFHAEKDTELKESFDYVIPMDNFLSLVIENTKVIKGQLCQVVKTALQTSIEKFKQTAKGLGKNKLPDNHYLGYPTIEREIYTLISRFETNSDYQFAQQLLEFMTNRKSINKKSEKLDLPDYSVYSQGVQLYQEEIDERDNQHRVRLSCREISTTPEKILIDLILSGNISVVLCSATASSASVISNFDIEYLKERIGDKIHVLSMEVKSKFDELVSNTYPKGHKVEIIPLEHYEYEDKRDEKAVLPDKYRILFSEEARKDGLDNTWFKCTKRYLMHNKKEGESISFQLYRLFQFIEAYAWFIKHEDVHSMIFFQNRIGDPIQTNVLSCLIDGSYKQQKSVFEDELPEDWTNEHIRISKNWEEVEGTILKELSDNKDAKIMLISAYASFKAGANMQYEIPDGLEYIQGDNWNKEGEKLQKDWDAMYVQCPRTYLMMNMDENEINFEKSLYNVMLSLMMLYERGCLSKNEIASWLCKALSNNFWFGDKNNPGIARDKAEWAQTIIEQAVGRLCRTRNKPQTTYILYDKDINCFFDKVNLKKSLTKEFRSLVSYILEDEQKTIDSNINNDEIIRCNNANYAKRQLDRMRNIALRYTPKLGKEDYFDDENEDINTVPYNVMINQKMNQSYKQTIIRKPVVSDFNELEDSDKNLSFIHKCYGDWKRNNENEIFFHYDPKHNNYFCPATKGKPGQFPVSPQSVRLDVLMKNEVIRLYFEQNGFATNWETKGMILHPDILMTDYAGEIGEEAFKAIVLHYTNCKENEIKHLEGRDYELADFVICNPDGSYKIAFDVKNMNPDIDHDDKPGELPTKEKRAIKRKRLGCQLITVSMLQLSKEPMGDITEIHGIIDDNGKIIESAIETLKLLID</sequence>
<dbReference type="EMBL" id="WDAL01000026">
    <property type="protein sequence ID" value="KAB6633882.1"/>
    <property type="molecule type" value="Genomic_DNA"/>
</dbReference>
<comment type="caution">
    <text evidence="1">The sequence shown here is derived from an EMBL/GenBank/DDBJ whole genome shotgun (WGS) entry which is preliminary data.</text>
</comment>
<reference evidence="1 2" key="1">
    <citation type="journal article" date="2019" name="Nat. Med.">
        <title>A library of human gut bacterial isolates paired with longitudinal multiomics data enables mechanistic microbiome research.</title>
        <authorList>
            <person name="Poyet M."/>
            <person name="Groussin M."/>
            <person name="Gibbons S.M."/>
            <person name="Avila-Pacheco J."/>
            <person name="Jiang X."/>
            <person name="Kearney S.M."/>
            <person name="Perrotta A.R."/>
            <person name="Berdy B."/>
            <person name="Zhao S."/>
            <person name="Lieberman T.D."/>
            <person name="Swanson P.K."/>
            <person name="Smith M."/>
            <person name="Roesemann S."/>
            <person name="Alexander J.E."/>
            <person name="Rich S.A."/>
            <person name="Livny J."/>
            <person name="Vlamakis H."/>
            <person name="Clish C."/>
            <person name="Bullock K."/>
            <person name="Deik A."/>
            <person name="Scott J."/>
            <person name="Pierce K.A."/>
            <person name="Xavier R.J."/>
            <person name="Alm E.J."/>
        </authorList>
    </citation>
    <scope>NUCLEOTIDE SEQUENCE [LARGE SCALE GENOMIC DNA]</scope>
    <source>
        <strain evidence="1 2">BIOML-A98</strain>
    </source>
</reference>
<protein>
    <submittedName>
        <fullName evidence="1">Uncharacterized protein</fullName>
    </submittedName>
</protein>
<proteinExistence type="predicted"/>
<gene>
    <name evidence="1" type="ORF">GAY12_13590</name>
</gene>
<evidence type="ECO:0000313" key="2">
    <source>
        <dbReference type="Proteomes" id="UP000462015"/>
    </source>
</evidence>
<evidence type="ECO:0000313" key="1">
    <source>
        <dbReference type="EMBL" id="KAB6633882.1"/>
    </source>
</evidence>
<name>A0A6I1AUG5_PHOVU</name>
<organism evidence="1 2">
    <name type="scientific">Phocaeicola vulgatus</name>
    <name type="common">Bacteroides vulgatus</name>
    <dbReference type="NCBI Taxonomy" id="821"/>
    <lineage>
        <taxon>Bacteria</taxon>
        <taxon>Pseudomonadati</taxon>
        <taxon>Bacteroidota</taxon>
        <taxon>Bacteroidia</taxon>
        <taxon>Bacteroidales</taxon>
        <taxon>Bacteroidaceae</taxon>
        <taxon>Phocaeicola</taxon>
    </lineage>
</organism>
<dbReference type="Proteomes" id="UP000462015">
    <property type="component" value="Unassembled WGS sequence"/>
</dbReference>
<accession>A0A6I1AUG5</accession>